<dbReference type="InterPro" id="IPR006037">
    <property type="entry name" value="RCK_C"/>
</dbReference>
<feature type="transmembrane region" description="Helical" evidence="9">
    <location>
        <begin position="182"/>
        <end position="203"/>
    </location>
</feature>
<keyword evidence="12" id="KW-1185">Reference proteome</keyword>
<dbReference type="SUPFAM" id="SSF116726">
    <property type="entry name" value="TrkA C-terminal domain-like"/>
    <property type="match status" value="1"/>
</dbReference>
<comment type="subcellular location">
    <subcellularLocation>
        <location evidence="1">Cell membrane</location>
        <topology evidence="1">Multi-pass membrane protein</topology>
    </subcellularLocation>
</comment>
<keyword evidence="8 9" id="KW-0472">Membrane</keyword>
<evidence type="ECO:0000256" key="1">
    <source>
        <dbReference type="ARBA" id="ARBA00004651"/>
    </source>
</evidence>
<feature type="transmembrane region" description="Helical" evidence="9">
    <location>
        <begin position="28"/>
        <end position="46"/>
    </location>
</feature>
<dbReference type="GO" id="GO:0015297">
    <property type="term" value="F:antiporter activity"/>
    <property type="evidence" value="ECO:0007669"/>
    <property type="project" value="UniProtKB-KW"/>
</dbReference>
<evidence type="ECO:0000313" key="12">
    <source>
        <dbReference type="Proteomes" id="UP000222056"/>
    </source>
</evidence>
<dbReference type="Gene3D" id="3.30.70.1450">
    <property type="entry name" value="Regulator of K+ conductance, C-terminal domain"/>
    <property type="match status" value="1"/>
</dbReference>
<dbReference type="AlphaFoldDB" id="A0A1H6FVF4"/>
<feature type="transmembrane region" description="Helical" evidence="9">
    <location>
        <begin position="58"/>
        <end position="77"/>
    </location>
</feature>
<dbReference type="InterPro" id="IPR006153">
    <property type="entry name" value="Cation/H_exchanger_TM"/>
</dbReference>
<dbReference type="GO" id="GO:0005886">
    <property type="term" value="C:plasma membrane"/>
    <property type="evidence" value="ECO:0007669"/>
    <property type="project" value="UniProtKB-SubCell"/>
</dbReference>
<feature type="domain" description="RCK C-terminal" evidence="10">
    <location>
        <begin position="398"/>
        <end position="479"/>
    </location>
</feature>
<feature type="transmembrane region" description="Helical" evidence="9">
    <location>
        <begin position="117"/>
        <end position="136"/>
    </location>
</feature>
<dbReference type="Proteomes" id="UP000222056">
    <property type="component" value="Unassembled WGS sequence"/>
</dbReference>
<evidence type="ECO:0000256" key="2">
    <source>
        <dbReference type="ARBA" id="ARBA00022448"/>
    </source>
</evidence>
<evidence type="ECO:0000256" key="6">
    <source>
        <dbReference type="ARBA" id="ARBA00022989"/>
    </source>
</evidence>
<feature type="transmembrane region" description="Helical" evidence="9">
    <location>
        <begin position="328"/>
        <end position="349"/>
    </location>
</feature>
<dbReference type="GO" id="GO:1902600">
    <property type="term" value="P:proton transmembrane transport"/>
    <property type="evidence" value="ECO:0007669"/>
    <property type="project" value="InterPro"/>
</dbReference>
<keyword evidence="5 9" id="KW-0812">Transmembrane</keyword>
<evidence type="ECO:0000256" key="8">
    <source>
        <dbReference type="ARBA" id="ARBA00023136"/>
    </source>
</evidence>
<dbReference type="PANTHER" id="PTHR32507:SF7">
    <property type="entry name" value="K(+)_H(+) ANTIPORTER NHAP2"/>
    <property type="match status" value="1"/>
</dbReference>
<dbReference type="Gene3D" id="1.20.1530.20">
    <property type="match status" value="1"/>
</dbReference>
<evidence type="ECO:0000259" key="10">
    <source>
        <dbReference type="PROSITE" id="PS51202"/>
    </source>
</evidence>
<evidence type="ECO:0000256" key="7">
    <source>
        <dbReference type="ARBA" id="ARBA00023065"/>
    </source>
</evidence>
<evidence type="ECO:0000256" key="5">
    <source>
        <dbReference type="ARBA" id="ARBA00022692"/>
    </source>
</evidence>
<evidence type="ECO:0000256" key="9">
    <source>
        <dbReference type="SAM" id="Phobius"/>
    </source>
</evidence>
<proteinExistence type="predicted"/>
<dbReference type="STRING" id="29539.SAMN02745716_1438"/>
<dbReference type="PANTHER" id="PTHR32507">
    <property type="entry name" value="NA(+)/H(+) ANTIPORTER 1"/>
    <property type="match status" value="1"/>
</dbReference>
<evidence type="ECO:0000256" key="3">
    <source>
        <dbReference type="ARBA" id="ARBA00022449"/>
    </source>
</evidence>
<dbReference type="Pfam" id="PF02080">
    <property type="entry name" value="TrkA_C"/>
    <property type="match status" value="1"/>
</dbReference>
<feature type="transmembrane region" description="Helical" evidence="9">
    <location>
        <begin position="239"/>
        <end position="256"/>
    </location>
</feature>
<dbReference type="EMBL" id="FNWJ01000002">
    <property type="protein sequence ID" value="SEH13983.1"/>
    <property type="molecule type" value="Genomic_DNA"/>
</dbReference>
<protein>
    <submittedName>
        <fullName evidence="11">Cell volume regulation protein A</fullName>
    </submittedName>
</protein>
<feature type="transmembrane region" description="Helical" evidence="9">
    <location>
        <begin position="298"/>
        <end position="316"/>
    </location>
</feature>
<dbReference type="OrthoDB" id="9810759at2"/>
<sequence>MLAAGALLALGVGATMLAGRLRVPGLVLFLALGMLIGSDGLGLIEFGASRSDIELARTLGVIALALILFEGGLAAGWREIRPVLPTGLALATVGTFLTAAITGLAAHLLLRIGLLEGLLLGAVMSTTDTAAVFSVLRGSSLRRRLARTLEAEAGFNDPLAILLVIGFIEWIRRPGYGLDDMVVLLVRQLTIGGAVGLVTGLLAVRALEPLRLPSLGLYPVASVATCGIAFGAADVSHGSGFLAVYLAGLTLGSAAIPGRRTIEAFHAGVAWVCQIALFLLLGLLVFPSRLGDVAVDGLIVTAVLVLVARPLAALVCTLPARYSARETLLLGWAGLRGALPVVFATFPVLEGVAGAERFFDIVFFTVLVSTLVQGITFEPLARALGLTSKEPALPRPLVEVGTIRRLGAEVLEFPVRAGDAAVGRLVRELGLPRDALVSVIVRGDQALLPRGSTEIAAGDRLHILVRRDHRQLVEDLFERWRRGPLGDDAQRRRGPLLGRAAIFSVKPWRPEWGDPGEPQMIDGLEVVRVLRTRHGAPGALVQLADGRLAATGEGRVAIGGPRQLLRYARDRIRNAPDEQTRSWWQEVAGVATQSAVL</sequence>
<feature type="transmembrane region" description="Helical" evidence="9">
    <location>
        <begin position="89"/>
        <end position="110"/>
    </location>
</feature>
<dbReference type="InterPro" id="IPR038770">
    <property type="entry name" value="Na+/solute_symporter_sf"/>
</dbReference>
<keyword evidence="2" id="KW-0813">Transport</keyword>
<feature type="transmembrane region" description="Helical" evidence="9">
    <location>
        <begin position="215"/>
        <end position="233"/>
    </location>
</feature>
<feature type="transmembrane region" description="Helical" evidence="9">
    <location>
        <begin position="268"/>
        <end position="286"/>
    </location>
</feature>
<reference evidence="12" key="1">
    <citation type="submission" date="2016-10" db="EMBL/GenBank/DDBJ databases">
        <authorList>
            <person name="Varghese N."/>
            <person name="Submissions S."/>
        </authorList>
    </citation>
    <scope>NUCLEOTIDE SEQUENCE [LARGE SCALE GENOMIC DNA]</scope>
    <source>
        <strain evidence="12">ATCC 35263</strain>
    </source>
</reference>
<evidence type="ECO:0000313" key="11">
    <source>
        <dbReference type="EMBL" id="SEH13983.1"/>
    </source>
</evidence>
<dbReference type="GO" id="GO:0006813">
    <property type="term" value="P:potassium ion transport"/>
    <property type="evidence" value="ECO:0007669"/>
    <property type="project" value="InterPro"/>
</dbReference>
<name>A0A1H6FVF4_THEAL</name>
<keyword evidence="3" id="KW-0050">Antiport</keyword>
<dbReference type="PROSITE" id="PS51202">
    <property type="entry name" value="RCK_C"/>
    <property type="match status" value="1"/>
</dbReference>
<dbReference type="GO" id="GO:0008324">
    <property type="term" value="F:monoatomic cation transmembrane transporter activity"/>
    <property type="evidence" value="ECO:0007669"/>
    <property type="project" value="InterPro"/>
</dbReference>
<keyword evidence="6 9" id="KW-1133">Transmembrane helix</keyword>
<dbReference type="InterPro" id="IPR036721">
    <property type="entry name" value="RCK_C_sf"/>
</dbReference>
<dbReference type="NCBIfam" id="NF003715">
    <property type="entry name" value="PRK05326.1-2"/>
    <property type="match status" value="1"/>
</dbReference>
<dbReference type="NCBIfam" id="NF003716">
    <property type="entry name" value="PRK05326.1-3"/>
    <property type="match status" value="1"/>
</dbReference>
<organism evidence="11 12">
    <name type="scientific">Thermoleophilum album</name>
    <dbReference type="NCBI Taxonomy" id="29539"/>
    <lineage>
        <taxon>Bacteria</taxon>
        <taxon>Bacillati</taxon>
        <taxon>Actinomycetota</taxon>
        <taxon>Thermoleophilia</taxon>
        <taxon>Thermoleophilales</taxon>
        <taxon>Thermoleophilaceae</taxon>
        <taxon>Thermoleophilum</taxon>
    </lineage>
</organism>
<evidence type="ECO:0000256" key="4">
    <source>
        <dbReference type="ARBA" id="ARBA00022475"/>
    </source>
</evidence>
<keyword evidence="4" id="KW-1003">Cell membrane</keyword>
<keyword evidence="7" id="KW-0406">Ion transport</keyword>
<gene>
    <name evidence="11" type="ORF">SAMN02745716_1438</name>
</gene>
<accession>A0A1H6FVF4</accession>
<dbReference type="Pfam" id="PF00999">
    <property type="entry name" value="Na_H_Exchanger"/>
    <property type="match status" value="1"/>
</dbReference>